<feature type="domain" description="Deacetylase sirtuin-type" evidence="6">
    <location>
        <begin position="1"/>
        <end position="252"/>
    </location>
</feature>
<organism evidence="7 8">
    <name type="scientific">Ileibacterium valens</name>
    <dbReference type="NCBI Taxonomy" id="1862668"/>
    <lineage>
        <taxon>Bacteria</taxon>
        <taxon>Bacillati</taxon>
        <taxon>Bacillota</taxon>
        <taxon>Erysipelotrichia</taxon>
        <taxon>Erysipelotrichales</taxon>
        <taxon>Erysipelotrichaceae</taxon>
        <taxon>Ileibacterium</taxon>
    </lineage>
</organism>
<dbReference type="InterPro" id="IPR026591">
    <property type="entry name" value="Sirtuin_cat_small_dom_sf"/>
</dbReference>
<feature type="binding site" evidence="4">
    <location>
        <position position="30"/>
    </location>
    <ligand>
        <name>NAD(+)</name>
        <dbReference type="ChEBI" id="CHEBI:57540"/>
    </ligand>
</feature>
<name>A0A1U7NG21_9FIRM</name>
<comment type="similarity">
    <text evidence="4">Belongs to the sirtuin family. Class U subfamily.</text>
</comment>
<evidence type="ECO:0000256" key="3">
    <source>
        <dbReference type="ARBA" id="ARBA00023027"/>
    </source>
</evidence>
<feature type="binding site" evidence="4">
    <location>
        <position position="104"/>
    </location>
    <ligand>
        <name>NAD(+)</name>
        <dbReference type="ChEBI" id="CHEBI:57540"/>
    </ligand>
</feature>
<feature type="binding site" evidence="4">
    <location>
        <position position="19"/>
    </location>
    <ligand>
        <name>NAD(+)</name>
        <dbReference type="ChEBI" id="CHEBI:57540"/>
    </ligand>
</feature>
<keyword evidence="2 4" id="KW-0808">Transferase</keyword>
<dbReference type="HAMAP" id="MF_01968">
    <property type="entry name" value="Sirtuin_ClassU"/>
    <property type="match status" value="1"/>
</dbReference>
<dbReference type="Gene3D" id="3.40.50.1220">
    <property type="entry name" value="TPP-binding domain"/>
    <property type="match status" value="1"/>
</dbReference>
<dbReference type="Gene3D" id="3.30.1600.10">
    <property type="entry name" value="SIR2/SIRT2 'Small Domain"/>
    <property type="match status" value="1"/>
</dbReference>
<feature type="binding site" evidence="4">
    <location>
        <position position="216"/>
    </location>
    <ligand>
        <name>NAD(+)</name>
        <dbReference type="ChEBI" id="CHEBI:57540"/>
    </ligand>
</feature>
<comment type="subcellular location">
    <subcellularLocation>
        <location evidence="4">Cytoplasm</location>
    </subcellularLocation>
</comment>
<dbReference type="InterPro" id="IPR050134">
    <property type="entry name" value="NAD-dep_sirtuin_deacylases"/>
</dbReference>
<dbReference type="InterPro" id="IPR028628">
    <property type="entry name" value="Sirtuin_class_U"/>
</dbReference>
<dbReference type="NCBIfam" id="NF001752">
    <property type="entry name" value="PRK00481.1-1"/>
    <property type="match status" value="1"/>
</dbReference>
<feature type="binding site" evidence="4">
    <location>
        <position position="193"/>
    </location>
    <ligand>
        <name>NAD(+)</name>
        <dbReference type="ChEBI" id="CHEBI:57540"/>
    </ligand>
</feature>
<feature type="binding site" evidence="4">
    <location>
        <position position="120"/>
    </location>
    <ligand>
        <name>NAD(+)</name>
        <dbReference type="ChEBI" id="CHEBI:57540"/>
    </ligand>
</feature>
<keyword evidence="3 4" id="KW-0520">NAD</keyword>
<feature type="binding site" evidence="4">
    <location>
        <position position="30"/>
    </location>
    <ligand>
        <name>nicotinamide</name>
        <dbReference type="ChEBI" id="CHEBI:17154"/>
    </ligand>
</feature>
<dbReference type="GO" id="GO:0005737">
    <property type="term" value="C:cytoplasm"/>
    <property type="evidence" value="ECO:0007669"/>
    <property type="project" value="UniProtKB-SubCell"/>
</dbReference>
<dbReference type="GeneID" id="82202814"/>
<comment type="caution">
    <text evidence="4 5">Lacks conserved residue(s) required for the propagation of feature annotation.</text>
</comment>
<feature type="binding site" evidence="4">
    <location>
        <position position="234"/>
    </location>
    <ligand>
        <name>NAD(+)</name>
        <dbReference type="ChEBI" id="CHEBI:57540"/>
    </ligand>
</feature>
<keyword evidence="8" id="KW-1185">Reference proteome</keyword>
<comment type="function">
    <text evidence="4">NAD-dependent protein deacetylase which modulates the activities of several enzymes which are inactive in their acetylated form.</text>
</comment>
<dbReference type="SUPFAM" id="SSF52467">
    <property type="entry name" value="DHS-like NAD/FAD-binding domain"/>
    <property type="match status" value="1"/>
</dbReference>
<feature type="binding site" evidence="4">
    <location>
        <position position="104"/>
    </location>
    <ligand>
        <name>nicotinamide</name>
        <dbReference type="ChEBI" id="CHEBI:17154"/>
    </ligand>
</feature>
<feature type="binding site" evidence="4">
    <location>
        <position position="102"/>
    </location>
    <ligand>
        <name>NAD(+)</name>
        <dbReference type="ChEBI" id="CHEBI:57540"/>
    </ligand>
</feature>
<sequence length="253" mass="28493">MNLAEILEKSNKIVFFGGAGVSTESNIPDFRSPTGLYGEKRENKYPFPAEIMLSHSFYVKHPQMFFDFYFNEMIYKDAVPNDAHKVLAELEKMGKLTAVITQNIDGLHQKAGSVNVLELHGSVLRNFCTRCHTEYTLEETMNSRDDKGIPRCPKDGTIIKPDVVLYEEGLDMNVLYKAVQAIQEADCLIVAGTSLTVNPAASLIQNFRGRYSVLINKDTTPYDRSFDLIIRDSIGKVLKQAFQEMTEYESAGN</sequence>
<dbReference type="EMBL" id="MPJW01000130">
    <property type="protein sequence ID" value="OLU39630.1"/>
    <property type="molecule type" value="Genomic_DNA"/>
</dbReference>
<feature type="active site" description="Proton acceptor" evidence="4">
    <location>
        <position position="120"/>
    </location>
</feature>
<comment type="caution">
    <text evidence="7">The sequence shown here is derived from an EMBL/GenBank/DDBJ whole genome shotgun (WGS) entry which is preliminary data.</text>
</comment>
<dbReference type="EC" id="2.3.1.286" evidence="4"/>
<feature type="binding site" evidence="4">
    <location>
        <position position="194"/>
    </location>
    <ligand>
        <name>NAD(+)</name>
        <dbReference type="ChEBI" id="CHEBI:57540"/>
    </ligand>
</feature>
<dbReference type="OrthoDB" id="9800582at2"/>
<evidence type="ECO:0000259" key="6">
    <source>
        <dbReference type="PROSITE" id="PS50305"/>
    </source>
</evidence>
<evidence type="ECO:0000256" key="5">
    <source>
        <dbReference type="PROSITE-ProRule" id="PRU00236"/>
    </source>
</evidence>
<evidence type="ECO:0000256" key="4">
    <source>
        <dbReference type="HAMAP-Rule" id="MF_01968"/>
    </source>
</evidence>
<dbReference type="InterPro" id="IPR029035">
    <property type="entry name" value="DHS-like_NAD/FAD-binding_dom"/>
</dbReference>
<evidence type="ECO:0000256" key="1">
    <source>
        <dbReference type="ARBA" id="ARBA00022490"/>
    </source>
</evidence>
<feature type="binding site" evidence="4">
    <location>
        <position position="105"/>
    </location>
    <ligand>
        <name>nicotinamide</name>
        <dbReference type="ChEBI" id="CHEBI:17154"/>
    </ligand>
</feature>
<feature type="binding site" evidence="4">
    <location>
        <position position="23"/>
    </location>
    <ligand>
        <name>NAD(+)</name>
        <dbReference type="ChEBI" id="CHEBI:57540"/>
    </ligand>
</feature>
<dbReference type="InterPro" id="IPR003000">
    <property type="entry name" value="Sirtuin"/>
</dbReference>
<dbReference type="PANTHER" id="PTHR11085">
    <property type="entry name" value="NAD-DEPENDENT PROTEIN DEACYLASE SIRTUIN-5, MITOCHONDRIAL-RELATED"/>
    <property type="match status" value="1"/>
</dbReference>
<gene>
    <name evidence="4" type="primary">cobB</name>
    <name evidence="7" type="ORF">BO222_06300</name>
</gene>
<feature type="binding site" evidence="4">
    <location>
        <position position="31"/>
    </location>
    <ligand>
        <name>NAD(+)</name>
        <dbReference type="ChEBI" id="CHEBI:57540"/>
    </ligand>
</feature>
<dbReference type="PROSITE" id="PS50305">
    <property type="entry name" value="SIRTUIN"/>
    <property type="match status" value="1"/>
</dbReference>
<dbReference type="Proteomes" id="UP000186341">
    <property type="component" value="Unassembled WGS sequence"/>
</dbReference>
<evidence type="ECO:0000313" key="8">
    <source>
        <dbReference type="Proteomes" id="UP000186341"/>
    </source>
</evidence>
<dbReference type="Pfam" id="PF02146">
    <property type="entry name" value="SIR2"/>
    <property type="match status" value="1"/>
</dbReference>
<keyword evidence="1 4" id="KW-0963">Cytoplasm</keyword>
<proteinExistence type="inferred from homology"/>
<dbReference type="PANTHER" id="PTHR11085:SF4">
    <property type="entry name" value="NAD-DEPENDENT PROTEIN DEACYLASE"/>
    <property type="match status" value="1"/>
</dbReference>
<comment type="catalytic activity">
    <reaction evidence="4">
        <text>N(6)-acetyl-L-lysyl-[protein] + NAD(+) + H2O = 2''-O-acetyl-ADP-D-ribose + nicotinamide + L-lysyl-[protein]</text>
        <dbReference type="Rhea" id="RHEA:43636"/>
        <dbReference type="Rhea" id="RHEA-COMP:9752"/>
        <dbReference type="Rhea" id="RHEA-COMP:10731"/>
        <dbReference type="ChEBI" id="CHEBI:15377"/>
        <dbReference type="ChEBI" id="CHEBI:17154"/>
        <dbReference type="ChEBI" id="CHEBI:29969"/>
        <dbReference type="ChEBI" id="CHEBI:57540"/>
        <dbReference type="ChEBI" id="CHEBI:61930"/>
        <dbReference type="ChEBI" id="CHEBI:83767"/>
        <dbReference type="EC" id="2.3.1.286"/>
    </reaction>
</comment>
<dbReference type="GO" id="GO:0070403">
    <property type="term" value="F:NAD+ binding"/>
    <property type="evidence" value="ECO:0007669"/>
    <property type="project" value="UniProtKB-UniRule"/>
</dbReference>
<accession>A0A1U7NG21</accession>
<reference evidence="7 8" key="1">
    <citation type="submission" date="2016-11" db="EMBL/GenBank/DDBJ databases">
        <title>Description of two novel members of the family Erysipelotrichaceae: Ileibacterium lipovorans gen. nov., sp. nov. and Dubosiella newyorkensis, gen. nov., sp. nov.</title>
        <authorList>
            <person name="Cox L.M."/>
            <person name="Sohn J."/>
            <person name="Tyrrell K.L."/>
            <person name="Citron D.M."/>
            <person name="Lawson P.A."/>
            <person name="Patel N.B."/>
            <person name="Iizumi T."/>
            <person name="Perez-Perez G.I."/>
            <person name="Goldstein E.J."/>
            <person name="Blaser M.J."/>
        </authorList>
    </citation>
    <scope>NUCLEOTIDE SEQUENCE [LARGE SCALE GENOMIC DNA]</scope>
    <source>
        <strain evidence="7 8">NYU-BL-A3</strain>
    </source>
</reference>
<feature type="binding site" evidence="4">
    <location>
        <position position="105"/>
    </location>
    <ligand>
        <name>NAD(+)</name>
        <dbReference type="ChEBI" id="CHEBI:57540"/>
    </ligand>
</feature>
<dbReference type="RefSeq" id="WP_075819398.1">
    <property type="nucleotide sequence ID" value="NZ_CAOUMU010000064.1"/>
</dbReference>
<dbReference type="AlphaFoldDB" id="A0A1U7NG21"/>
<evidence type="ECO:0000256" key="2">
    <source>
        <dbReference type="ARBA" id="ARBA00022679"/>
    </source>
</evidence>
<protein>
    <recommendedName>
        <fullName evidence="4">NAD-dependent protein deacetylase</fullName>
        <ecNumber evidence="4">2.3.1.286</ecNumber>
    </recommendedName>
    <alternativeName>
        <fullName evidence="4">Regulatory protein SIR2 homolog</fullName>
    </alternativeName>
</protein>
<evidence type="ECO:0000313" key="7">
    <source>
        <dbReference type="EMBL" id="OLU39630.1"/>
    </source>
</evidence>
<dbReference type="GO" id="GO:0017136">
    <property type="term" value="F:histone deacetylase activity, NAD-dependent"/>
    <property type="evidence" value="ECO:0007669"/>
    <property type="project" value="TreeGrafter"/>
</dbReference>
<dbReference type="InterPro" id="IPR026590">
    <property type="entry name" value="Ssirtuin_cat_dom"/>
</dbReference>